<evidence type="ECO:0000313" key="2">
    <source>
        <dbReference type="Proteomes" id="UP000784294"/>
    </source>
</evidence>
<proteinExistence type="predicted"/>
<evidence type="ECO:0000313" key="1">
    <source>
        <dbReference type="EMBL" id="VEL32705.1"/>
    </source>
</evidence>
<protein>
    <submittedName>
        <fullName evidence="1">Uncharacterized protein</fullName>
    </submittedName>
</protein>
<keyword evidence="2" id="KW-1185">Reference proteome</keyword>
<accession>A0A3S5ALV9</accession>
<sequence>MYQVHSLTLGGVITSKAEDLEQGASNQFALTTRLNCENEEPRSQEASKKGSSLEVPGLGQRLLVRKRGIIGSVCSTGLVSSADSVNVCPSRFLLAPLDQKVHRNSFCRPCLSMHARLIRAMCTDGHSDHSHYGIVVFRKSAFHPRAIKPVLPLRVQMGSAF</sequence>
<reference evidence="1" key="1">
    <citation type="submission" date="2018-11" db="EMBL/GenBank/DDBJ databases">
        <authorList>
            <consortium name="Pathogen Informatics"/>
        </authorList>
    </citation>
    <scope>NUCLEOTIDE SEQUENCE</scope>
</reference>
<organism evidence="1 2">
    <name type="scientific">Protopolystoma xenopodis</name>
    <dbReference type="NCBI Taxonomy" id="117903"/>
    <lineage>
        <taxon>Eukaryota</taxon>
        <taxon>Metazoa</taxon>
        <taxon>Spiralia</taxon>
        <taxon>Lophotrochozoa</taxon>
        <taxon>Platyhelminthes</taxon>
        <taxon>Monogenea</taxon>
        <taxon>Polyopisthocotylea</taxon>
        <taxon>Polystomatidea</taxon>
        <taxon>Polystomatidae</taxon>
        <taxon>Protopolystoma</taxon>
    </lineage>
</organism>
<name>A0A3S5ALV9_9PLAT</name>
<dbReference type="AlphaFoldDB" id="A0A3S5ALV9"/>
<comment type="caution">
    <text evidence="1">The sequence shown here is derived from an EMBL/GenBank/DDBJ whole genome shotgun (WGS) entry which is preliminary data.</text>
</comment>
<dbReference type="Proteomes" id="UP000784294">
    <property type="component" value="Unassembled WGS sequence"/>
</dbReference>
<gene>
    <name evidence="1" type="ORF">PXEA_LOCUS26145</name>
</gene>
<dbReference type="EMBL" id="CAAALY010244536">
    <property type="protein sequence ID" value="VEL32705.1"/>
    <property type="molecule type" value="Genomic_DNA"/>
</dbReference>